<gene>
    <name evidence="3" type="ORF">MRX98_08885</name>
</gene>
<dbReference type="EMBL" id="JALJRB010000008">
    <property type="protein sequence ID" value="MCJ8500685.1"/>
    <property type="molecule type" value="Genomic_DNA"/>
</dbReference>
<dbReference type="InterPro" id="IPR056362">
    <property type="entry name" value="AtuA-like_ferredoxin_dom"/>
</dbReference>
<dbReference type="PANTHER" id="PTHR47585">
    <property type="match status" value="1"/>
</dbReference>
<dbReference type="PANTHER" id="PTHR47585:SF1">
    <property type="entry name" value="DUF1446 DOMAIN-CONTAINING PROTEIN"/>
    <property type="match status" value="1"/>
</dbReference>
<keyword evidence="4" id="KW-1185">Reference proteome</keyword>
<dbReference type="InterPro" id="IPR010839">
    <property type="entry name" value="AtuA_N"/>
</dbReference>
<dbReference type="Pfam" id="PF23544">
    <property type="entry name" value="AtuA_ferredoxin"/>
    <property type="match status" value="1"/>
</dbReference>
<dbReference type="Proteomes" id="UP001165427">
    <property type="component" value="Unassembled WGS sequence"/>
</dbReference>
<dbReference type="RefSeq" id="WP_246905842.1">
    <property type="nucleotide sequence ID" value="NZ_JALJRB010000008.1"/>
</dbReference>
<dbReference type="AlphaFoldDB" id="A0AA41UIE2"/>
<sequence length="595" mass="63241">MRDPEKLIIANCSGFYGDRLSAAREMVQGGPIDVLTGDYLAELTMAILLQKKRKSAEGGYVPTFLKQMEEVMGKCLEKGIRVVSNAGGLNPAALARALGAVAEALGLSPKIAYIEGDDLMPRLAELQQAGEPFTHMDKGIRLADAGAVPISANAYLGAWGIAAALAQEADIVVCGRVADAALVAGPCAWRFGWRRTDWDPLAGAYAAGHIIECGAQATGGNYSFIHEVPSYHDVGFPIAEMHADGSFVITKHPGTGGLVSVGTVTAQLLYEIDAPTYLTPDVAVRFDTLSLIQEGPDRVRGTGTRGEPPPATTKVCINTLGGYKNTMTVVLTGLDIDRKAEIVSRTLLDSLGGRERFQTVDVQLVHSEKSDPRSNDEAFAYLRITVMDPDADKVGKGFSAKVVEMALAGIPGFTLTSPPTNGAPAVVHWPALVANRHIHQTVCIDGRPAEVIEAAVVCEPFTVSPGEPEIMAVPGGKTVRAPLGRAFATRSGDKGGNANLGIWGKTPEAYAFLQSFLTTERLKALLPDCASFTIDRYALPNLLALNFYIRGLLGDGVAASVRSDPQAKTLGEYLRAKMVEMPASILVAFPDNKEQ</sequence>
<evidence type="ECO:0000259" key="2">
    <source>
        <dbReference type="Pfam" id="PF23544"/>
    </source>
</evidence>
<accession>A0AA41UIE2</accession>
<feature type="domain" description="AtuA-like ferredoxin-fold" evidence="2">
    <location>
        <begin position="487"/>
        <end position="578"/>
    </location>
</feature>
<evidence type="ECO:0000313" key="3">
    <source>
        <dbReference type="EMBL" id="MCJ8500685.1"/>
    </source>
</evidence>
<evidence type="ECO:0000259" key="1">
    <source>
        <dbReference type="Pfam" id="PF07287"/>
    </source>
</evidence>
<protein>
    <submittedName>
        <fullName evidence="3">DUF1446 domain-containing protein</fullName>
    </submittedName>
</protein>
<reference evidence="3" key="1">
    <citation type="submission" date="2022-04" db="EMBL/GenBank/DDBJ databases">
        <title>Desulfatitalea alkaliphila sp. nov., a novel anaerobic sulfate-reducing bacterium isolated from terrestrial mud volcano, Taman Peninsula, Russia.</title>
        <authorList>
            <person name="Khomyakova M.A."/>
            <person name="Merkel A.Y."/>
            <person name="Slobodkin A.I."/>
        </authorList>
    </citation>
    <scope>NUCLEOTIDE SEQUENCE</scope>
    <source>
        <strain evidence="3">M08but</strain>
    </source>
</reference>
<proteinExistence type="predicted"/>
<dbReference type="Pfam" id="PF07287">
    <property type="entry name" value="AtuA"/>
    <property type="match status" value="1"/>
</dbReference>
<feature type="domain" description="Acyclic terpene utilisation N-terminal" evidence="1">
    <location>
        <begin position="8"/>
        <end position="442"/>
    </location>
</feature>
<organism evidence="3 4">
    <name type="scientific">Desulfatitalea alkaliphila</name>
    <dbReference type="NCBI Taxonomy" id="2929485"/>
    <lineage>
        <taxon>Bacteria</taxon>
        <taxon>Pseudomonadati</taxon>
        <taxon>Thermodesulfobacteriota</taxon>
        <taxon>Desulfobacteria</taxon>
        <taxon>Desulfobacterales</taxon>
        <taxon>Desulfosarcinaceae</taxon>
        <taxon>Desulfatitalea</taxon>
    </lineage>
</organism>
<evidence type="ECO:0000313" key="4">
    <source>
        <dbReference type="Proteomes" id="UP001165427"/>
    </source>
</evidence>
<name>A0AA41UIE2_9BACT</name>
<comment type="caution">
    <text evidence="3">The sequence shown here is derived from an EMBL/GenBank/DDBJ whole genome shotgun (WGS) entry which is preliminary data.</text>
</comment>